<reference evidence="2" key="1">
    <citation type="submission" date="2020-02" db="EMBL/GenBank/DDBJ databases">
        <authorList>
            <person name="Meier V. D."/>
        </authorList>
    </citation>
    <scope>NUCLEOTIDE SEQUENCE</scope>
    <source>
        <strain evidence="2">AVDCRST_MAG40</strain>
    </source>
</reference>
<evidence type="ECO:0000256" key="1">
    <source>
        <dbReference type="SAM" id="MobiDB-lite"/>
    </source>
</evidence>
<accession>A0A6J4KT52</accession>
<organism evidence="2">
    <name type="scientific">uncultured Gemmatimonadaceae bacterium</name>
    <dbReference type="NCBI Taxonomy" id="246130"/>
    <lineage>
        <taxon>Bacteria</taxon>
        <taxon>Pseudomonadati</taxon>
        <taxon>Gemmatimonadota</taxon>
        <taxon>Gemmatimonadia</taxon>
        <taxon>Gemmatimonadales</taxon>
        <taxon>Gemmatimonadaceae</taxon>
        <taxon>environmental samples</taxon>
    </lineage>
</organism>
<feature type="region of interest" description="Disordered" evidence="1">
    <location>
        <begin position="1"/>
        <end position="20"/>
    </location>
</feature>
<dbReference type="EMBL" id="CADCTX010000336">
    <property type="protein sequence ID" value="CAA9313690.1"/>
    <property type="molecule type" value="Genomic_DNA"/>
</dbReference>
<name>A0A6J4KT52_9BACT</name>
<gene>
    <name evidence="2" type="ORF">AVDCRST_MAG40-1124</name>
</gene>
<protein>
    <submittedName>
        <fullName evidence="2">Uncharacterized protein</fullName>
    </submittedName>
</protein>
<dbReference type="AlphaFoldDB" id="A0A6J4KT52"/>
<sequence>MVVAPDLRMGYQRKSEEPGLPQAEIERIAEEIAHAHAVSPCWRDRWG</sequence>
<evidence type="ECO:0000313" key="2">
    <source>
        <dbReference type="EMBL" id="CAA9313690.1"/>
    </source>
</evidence>
<proteinExistence type="predicted"/>